<keyword evidence="3" id="KW-0645">Protease</keyword>
<dbReference type="GO" id="GO:0046872">
    <property type="term" value="F:metal ion binding"/>
    <property type="evidence" value="ECO:0007669"/>
    <property type="project" value="UniProtKB-KW"/>
</dbReference>
<dbReference type="EMBL" id="JARKHS020032670">
    <property type="protein sequence ID" value="KAK8759733.1"/>
    <property type="molecule type" value="Genomic_DNA"/>
</dbReference>
<dbReference type="Pfam" id="PF05649">
    <property type="entry name" value="Peptidase_M13_N"/>
    <property type="match status" value="1"/>
</dbReference>
<dbReference type="Pfam" id="PF01431">
    <property type="entry name" value="Peptidase_M13"/>
    <property type="match status" value="2"/>
</dbReference>
<feature type="transmembrane region" description="Helical" evidence="8">
    <location>
        <begin position="37"/>
        <end position="61"/>
    </location>
</feature>
<name>A0AAQ4E6M7_AMBAM</name>
<evidence type="ECO:0000256" key="3">
    <source>
        <dbReference type="ARBA" id="ARBA00022670"/>
    </source>
</evidence>
<evidence type="ECO:0000313" key="13">
    <source>
        <dbReference type="Proteomes" id="UP001321473"/>
    </source>
</evidence>
<gene>
    <name evidence="11" type="ORF">V5799_002638</name>
    <name evidence="12" type="ORF">V5799_013205</name>
</gene>
<dbReference type="AlphaFoldDB" id="A0AAQ4E6M7"/>
<dbReference type="InterPro" id="IPR042089">
    <property type="entry name" value="Peptidase_M13_dom_2"/>
</dbReference>
<feature type="domain" description="Peptidase M13 C-terminal" evidence="9">
    <location>
        <begin position="636"/>
        <end position="700"/>
    </location>
</feature>
<dbReference type="InterPro" id="IPR024079">
    <property type="entry name" value="MetalloPept_cat_dom_sf"/>
</dbReference>
<feature type="domain" description="Peptidase M13 C-terminal" evidence="9">
    <location>
        <begin position="521"/>
        <end position="593"/>
    </location>
</feature>
<organism evidence="12 13">
    <name type="scientific">Amblyomma americanum</name>
    <name type="common">Lone star tick</name>
    <dbReference type="NCBI Taxonomy" id="6943"/>
    <lineage>
        <taxon>Eukaryota</taxon>
        <taxon>Metazoa</taxon>
        <taxon>Ecdysozoa</taxon>
        <taxon>Arthropoda</taxon>
        <taxon>Chelicerata</taxon>
        <taxon>Arachnida</taxon>
        <taxon>Acari</taxon>
        <taxon>Parasitiformes</taxon>
        <taxon>Ixodida</taxon>
        <taxon>Ixodoidea</taxon>
        <taxon>Ixodidae</taxon>
        <taxon>Amblyomminae</taxon>
        <taxon>Amblyomma</taxon>
    </lineage>
</organism>
<evidence type="ECO:0000256" key="4">
    <source>
        <dbReference type="ARBA" id="ARBA00022723"/>
    </source>
</evidence>
<dbReference type="PANTHER" id="PTHR11733:SF241">
    <property type="entry name" value="GH26575P-RELATED"/>
    <property type="match status" value="1"/>
</dbReference>
<keyword evidence="13" id="KW-1185">Reference proteome</keyword>
<comment type="similarity">
    <text evidence="2">Belongs to the peptidase M13 family.</text>
</comment>
<comment type="caution">
    <text evidence="12">The sequence shown here is derived from an EMBL/GenBank/DDBJ whole genome shotgun (WGS) entry which is preliminary data.</text>
</comment>
<keyword evidence="4" id="KW-0479">Metal-binding</keyword>
<feature type="domain" description="Peptidase M13 N-terminal" evidence="10">
    <location>
        <begin position="94"/>
        <end position="450"/>
    </location>
</feature>
<accession>A0AAQ4E6M7</accession>
<evidence type="ECO:0000256" key="6">
    <source>
        <dbReference type="ARBA" id="ARBA00022833"/>
    </source>
</evidence>
<evidence type="ECO:0000313" key="12">
    <source>
        <dbReference type="EMBL" id="KAK8770330.1"/>
    </source>
</evidence>
<proteinExistence type="inferred from homology"/>
<keyword evidence="6" id="KW-0862">Zinc</keyword>
<dbReference type="Gene3D" id="1.10.1380.10">
    <property type="entry name" value="Neutral endopeptidase , domain2"/>
    <property type="match status" value="1"/>
</dbReference>
<evidence type="ECO:0000256" key="8">
    <source>
        <dbReference type="SAM" id="Phobius"/>
    </source>
</evidence>
<dbReference type="GO" id="GO:0016485">
    <property type="term" value="P:protein processing"/>
    <property type="evidence" value="ECO:0007669"/>
    <property type="project" value="TreeGrafter"/>
</dbReference>
<keyword evidence="8" id="KW-0812">Transmembrane</keyword>
<dbReference type="PROSITE" id="PS51885">
    <property type="entry name" value="NEPRILYSIN"/>
    <property type="match status" value="1"/>
</dbReference>
<reference evidence="12" key="2">
    <citation type="submission" date="2023-03" db="EMBL/GenBank/DDBJ databases">
        <authorList>
            <person name="Thuy-Boun P."/>
        </authorList>
    </citation>
    <scope>NUCLEOTIDE SEQUENCE</scope>
    <source>
        <strain evidence="12">F_SG_1</strain>
        <tissue evidence="12">Salivary glands</tissue>
    </source>
</reference>
<dbReference type="Proteomes" id="UP001321473">
    <property type="component" value="Unassembled WGS sequence"/>
</dbReference>
<dbReference type="PANTHER" id="PTHR11733">
    <property type="entry name" value="ZINC METALLOPROTEASE FAMILY M13 NEPRILYSIN-RELATED"/>
    <property type="match status" value="1"/>
</dbReference>
<reference evidence="12" key="3">
    <citation type="submission" date="2024-02" db="EMBL/GenBank/DDBJ databases">
        <authorList>
            <person name="Mcdaniel E.A."/>
            <person name="Celebi F.M."/>
            <person name="Reiter T."/>
            <person name="Weiss E.C."/>
            <person name="Chou S."/>
        </authorList>
    </citation>
    <scope>NUCLEOTIDE SEQUENCE</scope>
    <source>
        <strain evidence="12">F_SG_1</strain>
        <tissue evidence="12">Salivary glands</tissue>
    </source>
</reference>
<evidence type="ECO:0000259" key="9">
    <source>
        <dbReference type="Pfam" id="PF01431"/>
    </source>
</evidence>
<dbReference type="InterPro" id="IPR018497">
    <property type="entry name" value="Peptidase_M13_C"/>
</dbReference>
<dbReference type="GO" id="GO:0004222">
    <property type="term" value="F:metalloendopeptidase activity"/>
    <property type="evidence" value="ECO:0007669"/>
    <property type="project" value="InterPro"/>
</dbReference>
<dbReference type="EMBL" id="JARKHS020021298">
    <property type="protein sequence ID" value="KAK8770330.1"/>
    <property type="molecule type" value="Genomic_DNA"/>
</dbReference>
<keyword evidence="8" id="KW-1133">Transmembrane helix</keyword>
<evidence type="ECO:0000256" key="2">
    <source>
        <dbReference type="ARBA" id="ARBA00007357"/>
    </source>
</evidence>
<dbReference type="GO" id="GO:0005886">
    <property type="term" value="C:plasma membrane"/>
    <property type="evidence" value="ECO:0007669"/>
    <property type="project" value="TreeGrafter"/>
</dbReference>
<evidence type="ECO:0000256" key="5">
    <source>
        <dbReference type="ARBA" id="ARBA00022801"/>
    </source>
</evidence>
<dbReference type="InterPro" id="IPR000718">
    <property type="entry name" value="Peptidase_M13"/>
</dbReference>
<evidence type="ECO:0000313" key="11">
    <source>
        <dbReference type="EMBL" id="KAK8759733.1"/>
    </source>
</evidence>
<comment type="cofactor">
    <cofactor evidence="1">
        <name>Zn(2+)</name>
        <dbReference type="ChEBI" id="CHEBI:29105"/>
    </cofactor>
</comment>
<evidence type="ECO:0000259" key="10">
    <source>
        <dbReference type="Pfam" id="PF05649"/>
    </source>
</evidence>
<dbReference type="SUPFAM" id="SSF55486">
    <property type="entry name" value="Metalloproteases ('zincins'), catalytic domain"/>
    <property type="match status" value="1"/>
</dbReference>
<reference evidence="12 13" key="1">
    <citation type="journal article" date="2023" name="Arcadia Sci">
        <title>De novo assembly of a long-read Amblyomma americanum tick genome.</title>
        <authorList>
            <person name="Chou S."/>
            <person name="Poskanzer K.E."/>
            <person name="Rollins M."/>
            <person name="Thuy-Boun P.S."/>
        </authorList>
    </citation>
    <scope>NUCLEOTIDE SEQUENCE [LARGE SCALE GENOMIC DNA]</scope>
    <source>
        <strain evidence="12">F_SG_1</strain>
        <tissue evidence="12">Salivary glands</tissue>
    </source>
</reference>
<evidence type="ECO:0000256" key="1">
    <source>
        <dbReference type="ARBA" id="ARBA00001947"/>
    </source>
</evidence>
<keyword evidence="7" id="KW-0482">Metalloprotease</keyword>
<dbReference type="InterPro" id="IPR008753">
    <property type="entry name" value="Peptidase_M13_N"/>
</dbReference>
<sequence length="705" mass="79624">MTRRHPLFQFYSQEETTRELPTRTTDVGREAAAKDSFLLLSGAAIVLVGTLAACVLVYLLLFSTPSRPLVRCTSESCVAHSRRLQATLNTSVNPCHDFYAFVCSGWQSAFPHLSVQDKVKEDAISSNVKEITDDLWRVGRPSRLFYKCAAPESAEVDENLQLFKEFKEIISLYWPEKEPDPRDDHPLFLMIDMAMLYDINFLFNLGFGYSNVSGDVLIVRRGHRGVVWRDRIERPLSQLEYARNVREHLTALDVTSVESTATELQELERAFLVAIQPTAHTQQSWFAMGTLDSKTPSIGKGYWLNALRPHFIRLGFTISATSWVVLEDSKTLESIDGLFEAYGKFDLLIGIAWMFVQSHLWAITGKPELMFRDNIEEKKQHACLEYVNSRFGLLSSVRFATTRFPTPESRQQLASFFLSIKNAFKSLLKSASWVDRQSRETAERKIDALAISVLPAEPFFAPLQRASLYASFSSVEGLGFVEHWLVNLSEQYQNLRRHKNFKGVYSKRRIFRYAPYSYTYLLNEVDAPLAALEPPLLYADAPFAVNYASAGSLLAKEVAKSIDPRGALVDDSGENVIWWGKSHSAEYGRRISCDLGETGHPPMDLFPTIPALEASFSAYTTAVTELGVLEGRTLSLKLAGLEHYTEEQIFFMTYCYTLCSRKGADSAVHQCNVPLRHSLHFAEAFSCPPESPMNAAEKCTFFVSF</sequence>
<keyword evidence="5" id="KW-0378">Hydrolase</keyword>
<evidence type="ECO:0008006" key="14">
    <source>
        <dbReference type="Google" id="ProtNLM"/>
    </source>
</evidence>
<evidence type="ECO:0000256" key="7">
    <source>
        <dbReference type="ARBA" id="ARBA00023049"/>
    </source>
</evidence>
<dbReference type="Gene3D" id="3.40.390.10">
    <property type="entry name" value="Collagenase (Catalytic Domain)"/>
    <property type="match status" value="2"/>
</dbReference>
<keyword evidence="8" id="KW-0472">Membrane</keyword>
<protein>
    <recommendedName>
        <fullName evidence="14">M13 family peptidase</fullName>
    </recommendedName>
</protein>